<accession>A0ABM8BE88</accession>
<sequence>MRTLLIILIAIVVIAVLLVLWGISVYNGLIDLRNRVKNGWSQIDVLLKQRSDLVPNLVETVKGYAGHESGTLTAVTQARSGAVQAAAASTPSSSQAVAQRAQAENKLSSALFNLMATVEAYPDLKANQNFMSLQNQLSDLEQKIAYARQFYNDVTQKYNTRIQTVPSNIIAGLFHFEQSQYFEAEPEAKQAPKVDFSNGASSSGQ</sequence>
<name>A0ABM8BE88_9BIFI</name>
<reference evidence="7 8" key="1">
    <citation type="journal article" date="2023" name="Microbiol. Spectr.">
        <title>Symbiosis of Carpenter Bees with Uncharacterized Lactic Acid Bacteria Showing NAD Auxotrophy.</title>
        <authorList>
            <person name="Kawasaki S."/>
            <person name="Ozawa K."/>
            <person name="Mori T."/>
            <person name="Yamamoto A."/>
            <person name="Ito M."/>
            <person name="Ohkuma M."/>
            <person name="Sakamoto M."/>
            <person name="Matsutani M."/>
        </authorList>
    </citation>
    <scope>NUCLEOTIDE SEQUENCE [LARGE SCALE GENOMIC DNA]</scope>
    <source>
        <strain evidence="7 8">KimH</strain>
    </source>
</reference>
<evidence type="ECO:0000256" key="4">
    <source>
        <dbReference type="ARBA" id="ARBA00022989"/>
    </source>
</evidence>
<dbReference type="Proteomes" id="UP001321748">
    <property type="component" value="Chromosome"/>
</dbReference>
<evidence type="ECO:0000256" key="6">
    <source>
        <dbReference type="SAM" id="Phobius"/>
    </source>
</evidence>
<comment type="subcellular location">
    <subcellularLocation>
        <location evidence="1">Membrane</location>
        <topology evidence="1">Single-pass membrane protein</topology>
    </subcellularLocation>
</comment>
<organism evidence="7 8">
    <name type="scientific">Bombiscardovia apis</name>
    <dbReference type="NCBI Taxonomy" id="2932182"/>
    <lineage>
        <taxon>Bacteria</taxon>
        <taxon>Bacillati</taxon>
        <taxon>Actinomycetota</taxon>
        <taxon>Actinomycetes</taxon>
        <taxon>Bifidobacteriales</taxon>
        <taxon>Bifidobacteriaceae</taxon>
        <taxon>Bombiscardovia</taxon>
    </lineage>
</organism>
<evidence type="ECO:0000256" key="5">
    <source>
        <dbReference type="ARBA" id="ARBA00023136"/>
    </source>
</evidence>
<dbReference type="InterPro" id="IPR007156">
    <property type="entry name" value="MamQ_LemA"/>
</dbReference>
<dbReference type="Gene3D" id="1.20.1440.20">
    <property type="entry name" value="LemA-like domain"/>
    <property type="match status" value="1"/>
</dbReference>
<keyword evidence="5 6" id="KW-0472">Membrane</keyword>
<dbReference type="InterPro" id="IPR023353">
    <property type="entry name" value="LemA-like_dom_sf"/>
</dbReference>
<protein>
    <submittedName>
        <fullName evidence="7">LemA protein</fullName>
    </submittedName>
</protein>
<evidence type="ECO:0000313" key="7">
    <source>
        <dbReference type="EMBL" id="BDR55214.1"/>
    </source>
</evidence>
<evidence type="ECO:0000256" key="3">
    <source>
        <dbReference type="ARBA" id="ARBA00022692"/>
    </source>
</evidence>
<dbReference type="PANTHER" id="PTHR34478:SF2">
    <property type="entry name" value="MEMBRANE PROTEIN"/>
    <property type="match status" value="1"/>
</dbReference>
<dbReference type="PANTHER" id="PTHR34478">
    <property type="entry name" value="PROTEIN LEMA"/>
    <property type="match status" value="1"/>
</dbReference>
<dbReference type="RefSeq" id="WP_317642718.1">
    <property type="nucleotide sequence ID" value="NZ_AP026800.1"/>
</dbReference>
<keyword evidence="3 6" id="KW-0812">Transmembrane</keyword>
<dbReference type="EMBL" id="AP026800">
    <property type="protein sequence ID" value="BDR55214.1"/>
    <property type="molecule type" value="Genomic_DNA"/>
</dbReference>
<dbReference type="Pfam" id="PF04011">
    <property type="entry name" value="LemA"/>
    <property type="match status" value="1"/>
</dbReference>
<keyword evidence="8" id="KW-1185">Reference proteome</keyword>
<keyword evidence="4 6" id="KW-1133">Transmembrane helix</keyword>
<evidence type="ECO:0000313" key="8">
    <source>
        <dbReference type="Proteomes" id="UP001321748"/>
    </source>
</evidence>
<evidence type="ECO:0000256" key="2">
    <source>
        <dbReference type="ARBA" id="ARBA00008854"/>
    </source>
</evidence>
<evidence type="ECO:0000256" key="1">
    <source>
        <dbReference type="ARBA" id="ARBA00004167"/>
    </source>
</evidence>
<feature type="transmembrane region" description="Helical" evidence="6">
    <location>
        <begin position="6"/>
        <end position="29"/>
    </location>
</feature>
<gene>
    <name evidence="7" type="primary">lemA</name>
    <name evidence="7" type="ORF">KIMH_13250</name>
</gene>
<dbReference type="SUPFAM" id="SSF140478">
    <property type="entry name" value="LemA-like"/>
    <property type="match status" value="1"/>
</dbReference>
<proteinExistence type="inferred from homology"/>
<comment type="similarity">
    <text evidence="2">Belongs to the LemA family.</text>
</comment>